<name>A0ABR2VP97_9FUNG</name>
<dbReference type="EMBL" id="JASJQH010008611">
    <property type="protein sequence ID" value="KAK9687723.1"/>
    <property type="molecule type" value="Genomic_DNA"/>
</dbReference>
<evidence type="ECO:0000256" key="3">
    <source>
        <dbReference type="SAM" id="MobiDB-lite"/>
    </source>
</evidence>
<dbReference type="PANTHER" id="PTHR11465">
    <property type="entry name" value="CATALASE"/>
    <property type="match status" value="1"/>
</dbReference>
<evidence type="ECO:0000313" key="6">
    <source>
        <dbReference type="Proteomes" id="UP001479436"/>
    </source>
</evidence>
<dbReference type="SUPFAM" id="SSF56634">
    <property type="entry name" value="Heme-dependent catalase-like"/>
    <property type="match status" value="2"/>
</dbReference>
<dbReference type="PROSITE" id="PS51402">
    <property type="entry name" value="CATALASE_3"/>
    <property type="match status" value="1"/>
</dbReference>
<evidence type="ECO:0000259" key="4">
    <source>
        <dbReference type="Pfam" id="PF00199"/>
    </source>
</evidence>
<feature type="region of interest" description="Disordered" evidence="3">
    <location>
        <begin position="1"/>
        <end position="25"/>
    </location>
</feature>
<evidence type="ECO:0000313" key="5">
    <source>
        <dbReference type="EMBL" id="KAK9687723.1"/>
    </source>
</evidence>
<dbReference type="Proteomes" id="UP001479436">
    <property type="component" value="Unassembled WGS sequence"/>
</dbReference>
<dbReference type="PANTHER" id="PTHR11465:SF23">
    <property type="entry name" value="CATALASE-2"/>
    <property type="match status" value="1"/>
</dbReference>
<dbReference type="Gene3D" id="2.40.180.10">
    <property type="entry name" value="Catalase core domain"/>
    <property type="match status" value="1"/>
</dbReference>
<protein>
    <recommendedName>
        <fullName evidence="2">catalase</fullName>
        <ecNumber evidence="2">1.11.1.6</ecNumber>
    </recommendedName>
</protein>
<feature type="domain" description="Catalase core" evidence="4">
    <location>
        <begin position="40"/>
        <end position="87"/>
    </location>
</feature>
<sequence length="111" mass="12658">MAYNPPLTMTTSNGNPVEDNQKSMTAGRKGPVVLQDFHYFDPFDITKVWSHKDFPLQEIGKMVLNRNPEDYFAETDQVAFSPPVWFPVLNLLLIRCFKDEFLPILAPIAAV</sequence>
<dbReference type="InterPro" id="IPR018028">
    <property type="entry name" value="Catalase"/>
</dbReference>
<accession>A0ABR2VP97</accession>
<dbReference type="Gene3D" id="4.10.91.20">
    <property type="match status" value="1"/>
</dbReference>
<dbReference type="InterPro" id="IPR020835">
    <property type="entry name" value="Catalase_sf"/>
</dbReference>
<comment type="caution">
    <text evidence="5">The sequence shown here is derived from an EMBL/GenBank/DDBJ whole genome shotgun (WGS) entry which is preliminary data.</text>
</comment>
<keyword evidence="6" id="KW-1185">Reference proteome</keyword>
<dbReference type="Pfam" id="PF00199">
    <property type="entry name" value="Catalase"/>
    <property type="match status" value="1"/>
</dbReference>
<evidence type="ECO:0000256" key="2">
    <source>
        <dbReference type="ARBA" id="ARBA00012314"/>
    </source>
</evidence>
<organism evidence="5 6">
    <name type="scientific">Basidiobolus ranarum</name>
    <dbReference type="NCBI Taxonomy" id="34480"/>
    <lineage>
        <taxon>Eukaryota</taxon>
        <taxon>Fungi</taxon>
        <taxon>Fungi incertae sedis</taxon>
        <taxon>Zoopagomycota</taxon>
        <taxon>Entomophthoromycotina</taxon>
        <taxon>Basidiobolomycetes</taxon>
        <taxon>Basidiobolales</taxon>
        <taxon>Basidiobolaceae</taxon>
        <taxon>Basidiobolus</taxon>
    </lineage>
</organism>
<dbReference type="EC" id="1.11.1.6" evidence="2"/>
<proteinExistence type="predicted"/>
<dbReference type="InterPro" id="IPR011614">
    <property type="entry name" value="Catalase_core"/>
</dbReference>
<gene>
    <name evidence="5" type="ORF">K7432_014680</name>
</gene>
<comment type="cofactor">
    <cofactor evidence="1">
        <name>heme</name>
        <dbReference type="ChEBI" id="CHEBI:30413"/>
    </cofactor>
</comment>
<evidence type="ECO:0000256" key="1">
    <source>
        <dbReference type="ARBA" id="ARBA00001971"/>
    </source>
</evidence>
<reference evidence="5 6" key="1">
    <citation type="submission" date="2023-04" db="EMBL/GenBank/DDBJ databases">
        <title>Genome of Basidiobolus ranarum AG-B5.</title>
        <authorList>
            <person name="Stajich J.E."/>
            <person name="Carter-House D."/>
            <person name="Gryganskyi A."/>
        </authorList>
    </citation>
    <scope>NUCLEOTIDE SEQUENCE [LARGE SCALE GENOMIC DNA]</scope>
    <source>
        <strain evidence="5 6">AG-B5</strain>
    </source>
</reference>